<dbReference type="InterPro" id="IPR009351">
    <property type="entry name" value="AlkZ-like"/>
</dbReference>
<dbReference type="RefSeq" id="WP_344837124.1">
    <property type="nucleotide sequence ID" value="NZ_BAAAUV010000029.1"/>
</dbReference>
<comment type="caution">
    <text evidence="1">The sequence shown here is derived from an EMBL/GenBank/DDBJ whole genome shotgun (WGS) entry which is preliminary data.</text>
</comment>
<dbReference type="Proteomes" id="UP001501237">
    <property type="component" value="Unassembled WGS sequence"/>
</dbReference>
<accession>A0ABP6QJK5</accession>
<name>A0ABP6QJK5_9ACTN</name>
<reference evidence="2" key="1">
    <citation type="journal article" date="2019" name="Int. J. Syst. Evol. Microbiol.">
        <title>The Global Catalogue of Microorganisms (GCM) 10K type strain sequencing project: providing services to taxonomists for standard genome sequencing and annotation.</title>
        <authorList>
            <consortium name="The Broad Institute Genomics Platform"/>
            <consortium name="The Broad Institute Genome Sequencing Center for Infectious Disease"/>
            <person name="Wu L."/>
            <person name="Ma J."/>
        </authorList>
    </citation>
    <scope>NUCLEOTIDE SEQUENCE [LARGE SCALE GENOMIC DNA]</scope>
    <source>
        <strain evidence="2">JCM 9377</strain>
    </source>
</reference>
<dbReference type="GO" id="GO:0003677">
    <property type="term" value="F:DNA binding"/>
    <property type="evidence" value="ECO:0007669"/>
    <property type="project" value="UniProtKB-KW"/>
</dbReference>
<proteinExistence type="predicted"/>
<keyword evidence="1" id="KW-0238">DNA-binding</keyword>
<protein>
    <submittedName>
        <fullName evidence="1">Winged helix DNA-binding domain-containing protein</fullName>
    </submittedName>
</protein>
<sequence>MPDVLTRRALGRATLARQLLLERSDLPVTGAVAHICGLQAQTPHSWYTSLWSRLAAFDPEETSAHLQERRLVRIAVMRGTIHLLTADDALAWRPLLDDFILRATRGAFGRHWKDLDLDAVAAEGRVLLEERPLTFAALGAALEQRFPGRNTSALGQLVRARLPLVQVPPRGLWGRSGAVAHTTAEHWLGRPLAAEPDLPGFIRRYLAGFGPATVMDVQTHCGLTRLKEVVQGMDDLRTFTTEEGKVLYDLPDAPRPDPETPAPVRLLPDYDNVLISFADRSRTGTIGTEQSVKAWPEHGPVPGTVLLDGTVQATWSLARAAKTSTLTITPFRPLTAAERTEIEPEAAAFLAFQAPNDAHDLRFDPPW</sequence>
<evidence type="ECO:0000313" key="2">
    <source>
        <dbReference type="Proteomes" id="UP001501237"/>
    </source>
</evidence>
<gene>
    <name evidence="1" type="ORF">GCM10010468_69830</name>
</gene>
<evidence type="ECO:0000313" key="1">
    <source>
        <dbReference type="EMBL" id="GAA3235859.1"/>
    </source>
</evidence>
<keyword evidence="2" id="KW-1185">Reference proteome</keyword>
<organism evidence="1 2">
    <name type="scientific">Actinocorallia longicatena</name>
    <dbReference type="NCBI Taxonomy" id="111803"/>
    <lineage>
        <taxon>Bacteria</taxon>
        <taxon>Bacillati</taxon>
        <taxon>Actinomycetota</taxon>
        <taxon>Actinomycetes</taxon>
        <taxon>Streptosporangiales</taxon>
        <taxon>Thermomonosporaceae</taxon>
        <taxon>Actinocorallia</taxon>
    </lineage>
</organism>
<dbReference type="Pfam" id="PF06224">
    <property type="entry name" value="AlkZ-like"/>
    <property type="match status" value="1"/>
</dbReference>
<dbReference type="PANTHER" id="PTHR38479:SF2">
    <property type="entry name" value="WINGED HELIX DNA-BINDING DOMAIN-CONTAINING PROTEIN"/>
    <property type="match status" value="1"/>
</dbReference>
<dbReference type="PANTHER" id="PTHR38479">
    <property type="entry name" value="LMO0824 PROTEIN"/>
    <property type="match status" value="1"/>
</dbReference>
<dbReference type="EMBL" id="BAAAUV010000029">
    <property type="protein sequence ID" value="GAA3235859.1"/>
    <property type="molecule type" value="Genomic_DNA"/>
</dbReference>